<gene>
    <name evidence="2" type="ORF">QCN29_11195</name>
</gene>
<reference evidence="2 3" key="1">
    <citation type="submission" date="2023-04" db="EMBL/GenBank/DDBJ databases">
        <title>Streptomyces chengmaiensis sp. nov. isolated from the stem of mangrove plant in Hainan.</title>
        <authorList>
            <person name="Huang X."/>
            <person name="Zhou S."/>
            <person name="Chu X."/>
            <person name="Xie Y."/>
            <person name="Lin Y."/>
        </authorList>
    </citation>
    <scope>NUCLEOTIDE SEQUENCE [LARGE SCALE GENOMIC DNA]</scope>
    <source>
        <strain evidence="2 3">HNM0663</strain>
    </source>
</reference>
<protein>
    <submittedName>
        <fullName evidence="2">Uncharacterized protein</fullName>
    </submittedName>
</protein>
<evidence type="ECO:0000313" key="2">
    <source>
        <dbReference type="EMBL" id="MDH2389348.1"/>
    </source>
</evidence>
<name>A0ABT6HKW4_9ACTN</name>
<comment type="caution">
    <text evidence="2">The sequence shown here is derived from an EMBL/GenBank/DDBJ whole genome shotgun (WGS) entry which is preliminary data.</text>
</comment>
<evidence type="ECO:0000256" key="1">
    <source>
        <dbReference type="SAM" id="MobiDB-lite"/>
    </source>
</evidence>
<feature type="region of interest" description="Disordered" evidence="1">
    <location>
        <begin position="98"/>
        <end position="122"/>
    </location>
</feature>
<accession>A0ABT6HKW4</accession>
<keyword evidence="3" id="KW-1185">Reference proteome</keyword>
<proteinExistence type="predicted"/>
<dbReference type="EMBL" id="JARWBG010000010">
    <property type="protein sequence ID" value="MDH2389348.1"/>
    <property type="molecule type" value="Genomic_DNA"/>
</dbReference>
<dbReference type="Proteomes" id="UP001223144">
    <property type="component" value="Unassembled WGS sequence"/>
</dbReference>
<dbReference type="RefSeq" id="WP_279927689.1">
    <property type="nucleotide sequence ID" value="NZ_JARWBG010000010.1"/>
</dbReference>
<evidence type="ECO:0000313" key="3">
    <source>
        <dbReference type="Proteomes" id="UP001223144"/>
    </source>
</evidence>
<sequence length="122" mass="12311">MKVLIEANGTLGPEQAAALLHSGVVTPGCGWLTAALATVIPCRVCGVRLRVEPVRASGGTTVAVDGEGRLVFGSGSASHDALGVQLCDGCFELAGWENTHSDEGHDQEPDPDCPLCGGTGAA</sequence>
<organism evidence="2 3">
    <name type="scientific">Streptomyces chengmaiensis</name>
    <dbReference type="NCBI Taxonomy" id="3040919"/>
    <lineage>
        <taxon>Bacteria</taxon>
        <taxon>Bacillati</taxon>
        <taxon>Actinomycetota</taxon>
        <taxon>Actinomycetes</taxon>
        <taxon>Kitasatosporales</taxon>
        <taxon>Streptomycetaceae</taxon>
        <taxon>Streptomyces</taxon>
    </lineage>
</organism>
<feature type="compositionally biased region" description="Basic and acidic residues" evidence="1">
    <location>
        <begin position="99"/>
        <end position="108"/>
    </location>
</feature>